<name>A0ACC2ACQ8_DIPCM</name>
<evidence type="ECO:0000313" key="1">
    <source>
        <dbReference type="EMBL" id="KAJ7515337.1"/>
    </source>
</evidence>
<protein>
    <submittedName>
        <fullName evidence="1">Uncharacterized protein</fullName>
    </submittedName>
</protein>
<gene>
    <name evidence="1" type="ORF">O6H91_22G010900</name>
</gene>
<keyword evidence="2" id="KW-1185">Reference proteome</keyword>
<reference evidence="2" key="1">
    <citation type="journal article" date="2024" name="Proc. Natl. Acad. Sci. U.S.A.">
        <title>Extraordinary preservation of gene collinearity over three hundred million years revealed in homosporous lycophytes.</title>
        <authorList>
            <person name="Li C."/>
            <person name="Wickell D."/>
            <person name="Kuo L.Y."/>
            <person name="Chen X."/>
            <person name="Nie B."/>
            <person name="Liao X."/>
            <person name="Peng D."/>
            <person name="Ji J."/>
            <person name="Jenkins J."/>
            <person name="Williams M."/>
            <person name="Shu S."/>
            <person name="Plott C."/>
            <person name="Barry K."/>
            <person name="Rajasekar S."/>
            <person name="Grimwood J."/>
            <person name="Han X."/>
            <person name="Sun S."/>
            <person name="Hou Z."/>
            <person name="He W."/>
            <person name="Dai G."/>
            <person name="Sun C."/>
            <person name="Schmutz J."/>
            <person name="Leebens-Mack J.H."/>
            <person name="Li F.W."/>
            <person name="Wang L."/>
        </authorList>
    </citation>
    <scope>NUCLEOTIDE SEQUENCE [LARGE SCALE GENOMIC DNA]</scope>
    <source>
        <strain evidence="2">cv. PW_Plant_1</strain>
    </source>
</reference>
<accession>A0ACC2ACQ8</accession>
<sequence length="459" mass="51500">MAVSCFCLQIQLYLSCLSAIMFLFLAVRCEAFDPLDPNGNITIKWDIMSWTTDGYIALVTLINYQSYRHIEAPGWTLGWHWAKNEVIWEMSGAQAAMQGDCSKFEGPIPHCCKRDPVIVDLLPDAPYNLQMANCCKGGVLTSFAQDHQNSIASFQVTVGLSGNSNTTVHLPRNYTLGLPGPGYTCDPAKAVSSSLFPTPDGRRHTQALMTWNVTCKYSQFLAQRAPSCCVSFSSFYNDTIIPCQTCACNCKYNITQPTEKVRPMSCVDPKDALAVSTRYVTGYSTGLTSQTPEVYCTQDMCPVKVHWHVKANYYNYWRAKITIINRSLLKNFTQWNLEIQHPNLNNLTTAFSFLYKGVSSYNLINDTGMFWGIKFYNDMLLTAGPNGYVQSEVLFKKDPTMFSFKQGWAFPHRVYFNGDDCVLPPPDAYPWMPNKGTARNAMSAFMTAAVAIAYIANML</sequence>
<comment type="caution">
    <text evidence="1">The sequence shown here is derived from an EMBL/GenBank/DDBJ whole genome shotgun (WGS) entry which is preliminary data.</text>
</comment>
<dbReference type="EMBL" id="CM055113">
    <property type="protein sequence ID" value="KAJ7515337.1"/>
    <property type="molecule type" value="Genomic_DNA"/>
</dbReference>
<evidence type="ECO:0000313" key="2">
    <source>
        <dbReference type="Proteomes" id="UP001162992"/>
    </source>
</evidence>
<dbReference type="Proteomes" id="UP001162992">
    <property type="component" value="Chromosome 22"/>
</dbReference>
<proteinExistence type="predicted"/>
<organism evidence="1 2">
    <name type="scientific">Diphasiastrum complanatum</name>
    <name type="common">Issler's clubmoss</name>
    <name type="synonym">Lycopodium complanatum</name>
    <dbReference type="NCBI Taxonomy" id="34168"/>
    <lineage>
        <taxon>Eukaryota</taxon>
        <taxon>Viridiplantae</taxon>
        <taxon>Streptophyta</taxon>
        <taxon>Embryophyta</taxon>
        <taxon>Tracheophyta</taxon>
        <taxon>Lycopodiopsida</taxon>
        <taxon>Lycopodiales</taxon>
        <taxon>Lycopodiaceae</taxon>
        <taxon>Lycopodioideae</taxon>
        <taxon>Diphasiastrum</taxon>
    </lineage>
</organism>